<dbReference type="SMART" id="SM00575">
    <property type="entry name" value="ZnF_PMZ"/>
    <property type="match status" value="1"/>
</dbReference>
<dbReference type="PROSITE" id="PS50966">
    <property type="entry name" value="ZF_SWIM"/>
    <property type="match status" value="1"/>
</dbReference>
<keyword evidence="2 4" id="KW-0863">Zinc-finger</keyword>
<name>A0AAF0XT58_DAUCS</name>
<protein>
    <recommendedName>
        <fullName evidence="6">SWIM-type domain-containing protein</fullName>
    </recommendedName>
</protein>
<keyword evidence="1" id="KW-0479">Metal-binding</keyword>
<keyword evidence="3" id="KW-0862">Zinc</keyword>
<reference evidence="7" key="1">
    <citation type="journal article" date="2016" name="Nat. Genet.">
        <title>A high-quality carrot genome assembly provides new insights into carotenoid accumulation and asterid genome evolution.</title>
        <authorList>
            <person name="Iorizzo M."/>
            <person name="Ellison S."/>
            <person name="Senalik D."/>
            <person name="Zeng P."/>
            <person name="Satapoomin P."/>
            <person name="Huang J."/>
            <person name="Bowman M."/>
            <person name="Iovene M."/>
            <person name="Sanseverino W."/>
            <person name="Cavagnaro P."/>
            <person name="Yildiz M."/>
            <person name="Macko-Podgorni A."/>
            <person name="Moranska E."/>
            <person name="Grzebelus E."/>
            <person name="Grzebelus D."/>
            <person name="Ashrafi H."/>
            <person name="Zheng Z."/>
            <person name="Cheng S."/>
            <person name="Spooner D."/>
            <person name="Van Deynze A."/>
            <person name="Simon P."/>
        </authorList>
    </citation>
    <scope>NUCLEOTIDE SEQUENCE</scope>
    <source>
        <tissue evidence="7">Leaf</tissue>
    </source>
</reference>
<accession>A0AAF0XT58</accession>
<evidence type="ECO:0000259" key="6">
    <source>
        <dbReference type="PROSITE" id="PS50966"/>
    </source>
</evidence>
<evidence type="ECO:0000256" key="4">
    <source>
        <dbReference type="PROSITE-ProRule" id="PRU00325"/>
    </source>
</evidence>
<reference evidence="7" key="2">
    <citation type="submission" date="2022-03" db="EMBL/GenBank/DDBJ databases">
        <title>Draft title - Genomic analysis of global carrot germplasm unveils the trajectory of domestication and the origin of high carotenoid orange carrot.</title>
        <authorList>
            <person name="Iorizzo M."/>
            <person name="Ellison S."/>
            <person name="Senalik D."/>
            <person name="Macko-Podgorni A."/>
            <person name="Grzebelus D."/>
            <person name="Bostan H."/>
            <person name="Rolling W."/>
            <person name="Curaba J."/>
            <person name="Simon P."/>
        </authorList>
    </citation>
    <scope>NUCLEOTIDE SEQUENCE</scope>
    <source>
        <tissue evidence="7">Leaf</tissue>
    </source>
</reference>
<feature type="compositionally biased region" description="Polar residues" evidence="5">
    <location>
        <begin position="218"/>
        <end position="231"/>
    </location>
</feature>
<organism evidence="7 8">
    <name type="scientific">Daucus carota subsp. sativus</name>
    <name type="common">Carrot</name>
    <dbReference type="NCBI Taxonomy" id="79200"/>
    <lineage>
        <taxon>Eukaryota</taxon>
        <taxon>Viridiplantae</taxon>
        <taxon>Streptophyta</taxon>
        <taxon>Embryophyta</taxon>
        <taxon>Tracheophyta</taxon>
        <taxon>Spermatophyta</taxon>
        <taxon>Magnoliopsida</taxon>
        <taxon>eudicotyledons</taxon>
        <taxon>Gunneridae</taxon>
        <taxon>Pentapetalae</taxon>
        <taxon>asterids</taxon>
        <taxon>campanulids</taxon>
        <taxon>Apiales</taxon>
        <taxon>Apiaceae</taxon>
        <taxon>Apioideae</taxon>
        <taxon>Scandiceae</taxon>
        <taxon>Daucinae</taxon>
        <taxon>Daucus</taxon>
        <taxon>Daucus sect. Daucus</taxon>
    </lineage>
</organism>
<keyword evidence="8" id="KW-1185">Reference proteome</keyword>
<dbReference type="EMBL" id="CP093350">
    <property type="protein sequence ID" value="WOH12857.1"/>
    <property type="molecule type" value="Genomic_DNA"/>
</dbReference>
<feature type="domain" description="SWIM-type" evidence="6">
    <location>
        <begin position="71"/>
        <end position="103"/>
    </location>
</feature>
<evidence type="ECO:0000256" key="2">
    <source>
        <dbReference type="ARBA" id="ARBA00022771"/>
    </source>
</evidence>
<evidence type="ECO:0000256" key="3">
    <source>
        <dbReference type="ARBA" id="ARBA00022833"/>
    </source>
</evidence>
<dbReference type="InterPro" id="IPR006564">
    <property type="entry name" value="Znf_PMZ"/>
</dbReference>
<dbReference type="Pfam" id="PF04434">
    <property type="entry name" value="SWIM"/>
    <property type="match status" value="1"/>
</dbReference>
<dbReference type="InterPro" id="IPR007527">
    <property type="entry name" value="Znf_SWIM"/>
</dbReference>
<feature type="region of interest" description="Disordered" evidence="5">
    <location>
        <begin position="209"/>
        <end position="250"/>
    </location>
</feature>
<dbReference type="GO" id="GO:0008270">
    <property type="term" value="F:zinc ion binding"/>
    <property type="evidence" value="ECO:0007669"/>
    <property type="project" value="UniProtKB-KW"/>
</dbReference>
<dbReference type="AlphaFoldDB" id="A0AAF0XT58"/>
<evidence type="ECO:0000256" key="5">
    <source>
        <dbReference type="SAM" id="MobiDB-lite"/>
    </source>
</evidence>
<feature type="region of interest" description="Disordered" evidence="5">
    <location>
        <begin position="270"/>
        <end position="290"/>
    </location>
</feature>
<evidence type="ECO:0000256" key="1">
    <source>
        <dbReference type="ARBA" id="ARBA00022723"/>
    </source>
</evidence>
<evidence type="ECO:0000313" key="7">
    <source>
        <dbReference type="EMBL" id="WOH12857.1"/>
    </source>
</evidence>
<dbReference type="PANTHER" id="PTHR31973:SF189">
    <property type="entry name" value="TRANSPOSASE, MUDR, PLANT, MULE TRANSPOSASE DOMAIN PROTEIN-RELATED"/>
    <property type="match status" value="1"/>
</dbReference>
<evidence type="ECO:0000313" key="8">
    <source>
        <dbReference type="Proteomes" id="UP000077755"/>
    </source>
</evidence>
<dbReference type="PANTHER" id="PTHR31973">
    <property type="entry name" value="POLYPROTEIN, PUTATIVE-RELATED"/>
    <property type="match status" value="1"/>
</dbReference>
<sequence>MAATATHPVAHQNAMKQIENISKPAYEALKKIDPKMWSKAFISTHSNADNVENNLSECFNAWIVKQSTRAVRVDLSKKSCDCRIFDLTGIPCSHAIAAIHDKREQPVDYVSNYYKRDAYLTTYSYSLEALKGEDYWEVQPTEKLLPPVIPKKLRGRPKRLRRKEGWEGGTSRQTRICQIDTTQVQRFSQRRIMHCSICRKSGHRKTKCPLKSVDQETRNAQSEGENAQSVHEGNRQCGDQNARRSKLPIRKGTAKGAVLVSTPETTWVNKLPSETSSSNVFDTPFNLAED</sequence>
<feature type="compositionally biased region" description="Polar residues" evidence="5">
    <location>
        <begin position="270"/>
        <end position="281"/>
    </location>
</feature>
<dbReference type="Proteomes" id="UP000077755">
    <property type="component" value="Chromosome 8"/>
</dbReference>
<gene>
    <name evidence="7" type="ORF">DCAR_0832366</name>
</gene>
<proteinExistence type="predicted"/>